<accession>A0ABD3ICN6</accession>
<dbReference type="PANTHER" id="PTHR31730:SF32">
    <property type="entry name" value="PROTEIN PSK SIMULATOR 1"/>
    <property type="match status" value="1"/>
</dbReference>
<keyword evidence="2" id="KW-1185">Reference proteome</keyword>
<dbReference type="Proteomes" id="UP001633002">
    <property type="component" value="Unassembled WGS sequence"/>
</dbReference>
<dbReference type="PANTHER" id="PTHR31730">
    <property type="entry name" value="OS01G0873900 PROTEIN"/>
    <property type="match status" value="1"/>
</dbReference>
<dbReference type="InterPro" id="IPR045021">
    <property type="entry name" value="PSI1/2/3"/>
</dbReference>
<proteinExistence type="predicted"/>
<evidence type="ECO:0000313" key="1">
    <source>
        <dbReference type="EMBL" id="KAL3700507.1"/>
    </source>
</evidence>
<sequence length="164" mass="18889">MWGKGSLDTALGTEELHLPDQNREEIDAKLLNLMTLAQNTAELYHQLHALDRFELDRRRKLQEEDPLTGPHRGETINMMRNDLRQQQKHVKQLKKKSLWSKSLEEVMEQLVDIVYYLYQEICNAFGTAGSVSPRCQDKLDLNHQTSLPRAALVLASWVAGHSKL</sequence>
<reference evidence="1 2" key="1">
    <citation type="submission" date="2024-09" db="EMBL/GenBank/DDBJ databases">
        <title>Chromosome-scale assembly of Riccia sorocarpa.</title>
        <authorList>
            <person name="Paukszto L."/>
        </authorList>
    </citation>
    <scope>NUCLEOTIDE SEQUENCE [LARGE SCALE GENOMIC DNA]</scope>
    <source>
        <strain evidence="1">LP-2024</strain>
        <tissue evidence="1">Aerial parts of the thallus</tissue>
    </source>
</reference>
<name>A0ABD3ICN6_9MARC</name>
<dbReference type="AlphaFoldDB" id="A0ABD3ICN6"/>
<evidence type="ECO:0000313" key="2">
    <source>
        <dbReference type="Proteomes" id="UP001633002"/>
    </source>
</evidence>
<dbReference type="EMBL" id="JBJQOH010000001">
    <property type="protein sequence ID" value="KAL3700507.1"/>
    <property type="molecule type" value="Genomic_DNA"/>
</dbReference>
<organism evidence="1 2">
    <name type="scientific">Riccia sorocarpa</name>
    <dbReference type="NCBI Taxonomy" id="122646"/>
    <lineage>
        <taxon>Eukaryota</taxon>
        <taxon>Viridiplantae</taxon>
        <taxon>Streptophyta</taxon>
        <taxon>Embryophyta</taxon>
        <taxon>Marchantiophyta</taxon>
        <taxon>Marchantiopsida</taxon>
        <taxon>Marchantiidae</taxon>
        <taxon>Marchantiales</taxon>
        <taxon>Ricciaceae</taxon>
        <taxon>Riccia</taxon>
    </lineage>
</organism>
<gene>
    <name evidence="1" type="ORF">R1sor_018529</name>
</gene>
<protein>
    <submittedName>
        <fullName evidence="1">Uncharacterized protein</fullName>
    </submittedName>
</protein>
<comment type="caution">
    <text evidence="1">The sequence shown here is derived from an EMBL/GenBank/DDBJ whole genome shotgun (WGS) entry which is preliminary data.</text>
</comment>